<evidence type="ECO:0000313" key="7">
    <source>
        <dbReference type="EMBL" id="MBY0754671.1"/>
    </source>
</evidence>
<comment type="caution">
    <text evidence="7">The sequence shown here is derived from an EMBL/GenBank/DDBJ whole genome shotgun (WGS) entry which is preliminary data.</text>
</comment>
<keyword evidence="3 6" id="KW-0963">Cytoplasm</keyword>
<dbReference type="PANTHER" id="PTHR34773">
    <property type="entry name" value="FLAGELLAR SECRETION CHAPERONE FLIS"/>
    <property type="match status" value="1"/>
</dbReference>
<dbReference type="PANTHER" id="PTHR34773:SF1">
    <property type="entry name" value="FLAGELLAR SECRETION CHAPERONE FLIS"/>
    <property type="match status" value="1"/>
</dbReference>
<dbReference type="PIRSF" id="PIRSF039090">
    <property type="entry name" value="Flis"/>
    <property type="match status" value="1"/>
</dbReference>
<evidence type="ECO:0000256" key="6">
    <source>
        <dbReference type="PIRNR" id="PIRNR039090"/>
    </source>
</evidence>
<name>A0ABS7KV33_CLOSR</name>
<dbReference type="NCBIfam" id="TIGR00208">
    <property type="entry name" value="fliS"/>
    <property type="match status" value="1"/>
</dbReference>
<reference evidence="7 8" key="1">
    <citation type="journal article" date="2021" name="Cell Host Microbe">
        <title>in vivo commensal control of Clostridioides difficile virulence.</title>
        <authorList>
            <person name="Girinathan B.P."/>
            <person name="Dibenedetto N."/>
            <person name="Worley J.N."/>
            <person name="Peltier J."/>
            <person name="Arrieta-Ortiz M.L."/>
            <person name="Rupa Christinal Immanuel S."/>
            <person name="Lavin R."/>
            <person name="Delaney M.L."/>
            <person name="Cummins C."/>
            <person name="Hoffmann M."/>
            <person name="Luo Y."/>
            <person name="Gonzalez-Escalona N."/>
            <person name="Allard M."/>
            <person name="Onderdonk A.B."/>
            <person name="Gerber G.K."/>
            <person name="Sonenshein A.L."/>
            <person name="Baliga N."/>
            <person name="Dupuy B."/>
            <person name="Bry L."/>
        </authorList>
    </citation>
    <scope>NUCLEOTIDE SEQUENCE [LARGE SCALE GENOMIC DNA]</scope>
    <source>
        <strain evidence="7 8">DSM 599</strain>
    </source>
</reference>
<evidence type="ECO:0000256" key="3">
    <source>
        <dbReference type="ARBA" id="ARBA00022490"/>
    </source>
</evidence>
<gene>
    <name evidence="7" type="primary">fliS</name>
    <name evidence="7" type="ORF">K5V21_04290</name>
</gene>
<dbReference type="EMBL" id="JAIKTU010000003">
    <property type="protein sequence ID" value="MBY0754671.1"/>
    <property type="molecule type" value="Genomic_DNA"/>
</dbReference>
<keyword evidence="7" id="KW-0282">Flagellum</keyword>
<protein>
    <recommendedName>
        <fullName evidence="6">Flagellar secretion chaperone FliS</fullName>
    </recommendedName>
</protein>
<comment type="subcellular location">
    <subcellularLocation>
        <location evidence="1 6">Cytoplasm</location>
        <location evidence="1 6">Cytosol</location>
    </subcellularLocation>
</comment>
<keyword evidence="7" id="KW-0969">Cilium</keyword>
<keyword evidence="5" id="KW-0143">Chaperone</keyword>
<evidence type="ECO:0000256" key="2">
    <source>
        <dbReference type="ARBA" id="ARBA00008787"/>
    </source>
</evidence>
<proteinExistence type="inferred from homology"/>
<evidence type="ECO:0000256" key="4">
    <source>
        <dbReference type="ARBA" id="ARBA00022795"/>
    </source>
</evidence>
<dbReference type="Gene3D" id="1.20.120.340">
    <property type="entry name" value="Flagellar protein FliS"/>
    <property type="match status" value="1"/>
</dbReference>
<dbReference type="Proteomes" id="UP001299068">
    <property type="component" value="Unassembled WGS sequence"/>
</dbReference>
<evidence type="ECO:0000256" key="1">
    <source>
        <dbReference type="ARBA" id="ARBA00004514"/>
    </source>
</evidence>
<dbReference type="InterPro" id="IPR036584">
    <property type="entry name" value="FliS_sf"/>
</dbReference>
<dbReference type="InterPro" id="IPR003713">
    <property type="entry name" value="FliS"/>
</dbReference>
<sequence length="128" mass="14829">MYNSSNNPYNAYKNNTVNMASKEQLLLMLVDGAVKYTKIARLAIEKKDIQKAHEELVRVQNIFTELMSTLDRSLGEDFESLFKLYGFIKDRLVQANIKKDIQIIDEVLPLIESVRDTWYEVIKKAKGL</sequence>
<evidence type="ECO:0000313" key="8">
    <source>
        <dbReference type="Proteomes" id="UP001299068"/>
    </source>
</evidence>
<accession>A0ABS7KV33</accession>
<keyword evidence="8" id="KW-1185">Reference proteome</keyword>
<keyword evidence="7" id="KW-0966">Cell projection</keyword>
<dbReference type="Pfam" id="PF02561">
    <property type="entry name" value="FliS"/>
    <property type="match status" value="1"/>
</dbReference>
<organism evidence="7 8">
    <name type="scientific">Clostridium sardiniense</name>
    <name type="common">Clostridium absonum</name>
    <dbReference type="NCBI Taxonomy" id="29369"/>
    <lineage>
        <taxon>Bacteria</taxon>
        <taxon>Bacillati</taxon>
        <taxon>Bacillota</taxon>
        <taxon>Clostridia</taxon>
        <taxon>Eubacteriales</taxon>
        <taxon>Clostridiaceae</taxon>
        <taxon>Clostridium</taxon>
    </lineage>
</organism>
<evidence type="ECO:0000256" key="5">
    <source>
        <dbReference type="ARBA" id="ARBA00023186"/>
    </source>
</evidence>
<keyword evidence="4 6" id="KW-1005">Bacterial flagellum biogenesis</keyword>
<dbReference type="RefSeq" id="WP_204595547.1">
    <property type="nucleotide sequence ID" value="NZ_JAFBDA010000014.1"/>
</dbReference>
<dbReference type="SUPFAM" id="SSF101116">
    <property type="entry name" value="Flagellar export chaperone FliS"/>
    <property type="match status" value="1"/>
</dbReference>
<comment type="similarity">
    <text evidence="2 6">Belongs to the FliS family.</text>
</comment>
<dbReference type="CDD" id="cd16098">
    <property type="entry name" value="FliS"/>
    <property type="match status" value="1"/>
</dbReference>